<dbReference type="RefSeq" id="WP_139839855.1">
    <property type="nucleotide sequence ID" value="NZ_FWFR01000007.1"/>
</dbReference>
<dbReference type="Proteomes" id="UP000193200">
    <property type="component" value="Unassembled WGS sequence"/>
</dbReference>
<proteinExistence type="predicted"/>
<dbReference type="EMBL" id="FWFR01000007">
    <property type="protein sequence ID" value="SLN77398.1"/>
    <property type="molecule type" value="Genomic_DNA"/>
</dbReference>
<name>A0A1Y5U2L5_9PROT</name>
<accession>A0A1Y5U2L5</accession>
<organism evidence="1 2">
    <name type="scientific">Oceanibacterium hippocampi</name>
    <dbReference type="NCBI Taxonomy" id="745714"/>
    <lineage>
        <taxon>Bacteria</taxon>
        <taxon>Pseudomonadati</taxon>
        <taxon>Pseudomonadota</taxon>
        <taxon>Alphaproteobacteria</taxon>
        <taxon>Sneathiellales</taxon>
        <taxon>Sneathiellaceae</taxon>
        <taxon>Oceanibacterium</taxon>
    </lineage>
</organism>
<dbReference type="AlphaFoldDB" id="A0A1Y5U2L5"/>
<keyword evidence="2" id="KW-1185">Reference proteome</keyword>
<gene>
    <name evidence="1" type="ORF">OCH7691_04400</name>
</gene>
<reference evidence="1 2" key="1">
    <citation type="submission" date="2017-03" db="EMBL/GenBank/DDBJ databases">
        <authorList>
            <person name="Afonso C.L."/>
            <person name="Miller P.J."/>
            <person name="Scott M.A."/>
            <person name="Spackman E."/>
            <person name="Goraichik I."/>
            <person name="Dimitrov K.M."/>
            <person name="Suarez D.L."/>
            <person name="Swayne D.E."/>
        </authorList>
    </citation>
    <scope>NUCLEOTIDE SEQUENCE [LARGE SCALE GENOMIC DNA]</scope>
    <source>
        <strain evidence="1 2">CECT 7691</strain>
    </source>
</reference>
<dbReference type="InParanoid" id="A0A1Y5U2L5"/>
<evidence type="ECO:0008006" key="3">
    <source>
        <dbReference type="Google" id="ProtNLM"/>
    </source>
</evidence>
<protein>
    <recommendedName>
        <fullName evidence="3">STAS/SEC14 domain-containing protein</fullName>
    </recommendedName>
</protein>
<evidence type="ECO:0000313" key="2">
    <source>
        <dbReference type="Proteomes" id="UP000193200"/>
    </source>
</evidence>
<evidence type="ECO:0000313" key="1">
    <source>
        <dbReference type="EMBL" id="SLN77398.1"/>
    </source>
</evidence>
<sequence>MPGRITVSTEHREHIMVIAMTGEIVEEDIVYAIRTNYPKARNLDVIWDMSGASVSGIETEGFHRIARLARRITGRRSGRRTVHVGSGFAPALYRMYGAIAHSAGLGAEYRVFETVEDARGWLLSERAAGHRPRAATG</sequence>